<dbReference type="CDD" id="cd07398">
    <property type="entry name" value="MPP_YbbF-LpxH"/>
    <property type="match status" value="1"/>
</dbReference>
<feature type="binding site" evidence="10">
    <location>
        <position position="221"/>
    </location>
    <ligand>
        <name>Mn(2+)</name>
        <dbReference type="ChEBI" id="CHEBI:29035"/>
        <label>2</label>
    </ligand>
</feature>
<dbReference type="Gene3D" id="3.60.21.10">
    <property type="match status" value="1"/>
</dbReference>
<gene>
    <name evidence="10" type="primary">lpxH</name>
    <name evidence="12" type="ORF">A9308_03055</name>
</gene>
<feature type="binding site" evidence="10">
    <location>
        <position position="221"/>
    </location>
    <ligand>
        <name>substrate</name>
    </ligand>
</feature>
<keyword evidence="2 10" id="KW-0444">Lipid biosynthesis</keyword>
<comment type="function">
    <text evidence="10">Hydrolyzes the pyrophosphate bond of UDP-2,3-diacylglucosamine to yield 2,3-diacylglucosamine 1-phosphate (lipid X) and UMP by catalyzing the attack of water at the alpha-P atom. Involved in the biosynthesis of lipid A, a phosphorylated glycolipid that anchors the lipopolysaccharide to the outer membrane of the cell.</text>
</comment>
<feature type="binding site" evidence="10">
    <location>
        <position position="147"/>
    </location>
    <ligand>
        <name>substrate</name>
    </ligand>
</feature>
<feature type="binding site" evidence="10">
    <location>
        <position position="61"/>
    </location>
    <ligand>
        <name>Mn(2+)</name>
        <dbReference type="ChEBI" id="CHEBI:29035"/>
        <label>1</label>
    </ligand>
</feature>
<evidence type="ECO:0000256" key="5">
    <source>
        <dbReference type="ARBA" id="ARBA00022723"/>
    </source>
</evidence>
<evidence type="ECO:0000256" key="9">
    <source>
        <dbReference type="ARBA" id="ARBA00023211"/>
    </source>
</evidence>
<dbReference type="GO" id="GO:0005737">
    <property type="term" value="C:cytoplasm"/>
    <property type="evidence" value="ECO:0007669"/>
    <property type="project" value="InterPro"/>
</dbReference>
<comment type="subcellular location">
    <subcellularLocation>
        <location evidence="10">Cell inner membrane</location>
        <topology evidence="10">Peripheral membrane protein</topology>
        <orientation evidence="10">Cytoplasmic side</orientation>
    </subcellularLocation>
</comment>
<dbReference type="AlphaFoldDB" id="A0A1B8QF41"/>
<dbReference type="GO" id="GO:0009245">
    <property type="term" value="P:lipid A biosynthetic process"/>
    <property type="evidence" value="ECO:0007669"/>
    <property type="project" value="UniProtKB-UniRule"/>
</dbReference>
<dbReference type="Proteomes" id="UP000092508">
    <property type="component" value="Unassembled WGS sequence"/>
</dbReference>
<evidence type="ECO:0000256" key="7">
    <source>
        <dbReference type="ARBA" id="ARBA00023098"/>
    </source>
</evidence>
<dbReference type="InterPro" id="IPR010138">
    <property type="entry name" value="UDP-diacylglucosamine_Hdrlase"/>
</dbReference>
<keyword evidence="6 10" id="KW-0378">Hydrolase</keyword>
<dbReference type="InterPro" id="IPR029052">
    <property type="entry name" value="Metallo-depent_PP-like"/>
</dbReference>
<evidence type="ECO:0000256" key="8">
    <source>
        <dbReference type="ARBA" id="ARBA00023136"/>
    </source>
</evidence>
<sequence>MANALPVLTPLLRTHADAITALLVSDLHLAPDEPALMQAFLALLDTALTLPNLAQFWILGDWFAAWLGDDLLDTPTIAAWLAPMLARLRRLSQRGCAVLVLRGNRDFLLGQRFCATFGGQLLTEPYSWRVGKQHVRIEHGDALCTDDTRYQRFRAVIQNPLTKRVLLALPKSQRQRIATRLRTSSQQENHVKTQTAQHIMDVNSDAVRHALQHADVLLHGHTHRPAEHTLPDGKRRMVLGDWRYDHAQTVHTVIGVVINSDLRLVEWRFTPTH</sequence>
<feature type="binding site" evidence="10">
    <location>
        <position position="104"/>
    </location>
    <ligand>
        <name>Mn(2+)</name>
        <dbReference type="ChEBI" id="CHEBI:29035"/>
        <label>2</label>
    </ligand>
</feature>
<dbReference type="GO" id="GO:0030145">
    <property type="term" value="F:manganese ion binding"/>
    <property type="evidence" value="ECO:0007669"/>
    <property type="project" value="UniProtKB-UniRule"/>
</dbReference>
<dbReference type="Pfam" id="PF00149">
    <property type="entry name" value="Metallophos"/>
    <property type="match status" value="1"/>
</dbReference>
<keyword evidence="9 10" id="KW-0464">Manganese</keyword>
<feature type="binding site" evidence="10">
    <location>
        <position position="28"/>
    </location>
    <ligand>
        <name>Mn(2+)</name>
        <dbReference type="ChEBI" id="CHEBI:29035"/>
        <label>1</label>
    </ligand>
</feature>
<feature type="binding site" evidence="10">
    <location>
        <position position="223"/>
    </location>
    <ligand>
        <name>Mn(2+)</name>
        <dbReference type="ChEBI" id="CHEBI:29035"/>
        <label>1</label>
    </ligand>
</feature>
<feature type="binding site" evidence="10">
    <location>
        <position position="185"/>
    </location>
    <ligand>
        <name>substrate</name>
    </ligand>
</feature>
<keyword evidence="1 10" id="KW-1003">Cell membrane</keyword>
<evidence type="ECO:0000259" key="11">
    <source>
        <dbReference type="Pfam" id="PF00149"/>
    </source>
</evidence>
<dbReference type="UniPathway" id="UPA00359">
    <property type="reaction ID" value="UER00480"/>
</dbReference>
<dbReference type="GO" id="GO:0019897">
    <property type="term" value="C:extrinsic component of plasma membrane"/>
    <property type="evidence" value="ECO:0007669"/>
    <property type="project" value="UniProtKB-UniRule"/>
</dbReference>
<feature type="domain" description="Calcineurin-like phosphoesterase" evidence="11">
    <location>
        <begin position="21"/>
        <end position="225"/>
    </location>
</feature>
<comment type="similarity">
    <text evidence="10">Belongs to the LpxH family.</text>
</comment>
<feature type="binding site" evidence="10">
    <location>
        <position position="139"/>
    </location>
    <ligand>
        <name>Mn(2+)</name>
        <dbReference type="ChEBI" id="CHEBI:29035"/>
        <label>2</label>
    </ligand>
</feature>
<dbReference type="GO" id="GO:0008758">
    <property type="term" value="F:UDP-2,3-diacylglucosamine hydrolase activity"/>
    <property type="evidence" value="ECO:0007669"/>
    <property type="project" value="UniProtKB-UniRule"/>
</dbReference>
<dbReference type="SUPFAM" id="SSF56300">
    <property type="entry name" value="Metallo-dependent phosphatases"/>
    <property type="match status" value="1"/>
</dbReference>
<name>A0A1B8QF41_9GAMM</name>
<dbReference type="EC" id="3.6.1.54" evidence="10"/>
<feature type="binding site" evidence="10">
    <location>
        <position position="26"/>
    </location>
    <ligand>
        <name>Mn(2+)</name>
        <dbReference type="ChEBI" id="CHEBI:29035"/>
        <label>1</label>
    </ligand>
</feature>
<dbReference type="InterPro" id="IPR043461">
    <property type="entry name" value="LpxH-like"/>
</dbReference>
<evidence type="ECO:0000313" key="13">
    <source>
        <dbReference type="Proteomes" id="UP000092508"/>
    </source>
</evidence>
<dbReference type="HAMAP" id="MF_00575">
    <property type="entry name" value="LpxH"/>
    <property type="match status" value="1"/>
</dbReference>
<dbReference type="OrthoDB" id="9783283at2"/>
<evidence type="ECO:0000313" key="12">
    <source>
        <dbReference type="EMBL" id="OBX80544.1"/>
    </source>
</evidence>
<dbReference type="RefSeq" id="WP_067234690.1">
    <property type="nucleotide sequence ID" value="NZ_LZMZ01000005.1"/>
</dbReference>
<evidence type="ECO:0000256" key="6">
    <source>
        <dbReference type="ARBA" id="ARBA00022801"/>
    </source>
</evidence>
<keyword evidence="3 10" id="KW-0997">Cell inner membrane</keyword>
<dbReference type="InterPro" id="IPR004843">
    <property type="entry name" value="Calcineurin-like_PHP"/>
</dbReference>
<comment type="pathway">
    <text evidence="10">Glycolipid biosynthesis; lipid IV(A) biosynthesis; lipid IV(A) from (3R)-3-hydroxytetradecanoyl-[acyl-carrier-protein] and UDP-N-acetyl-alpha-D-glucosamine: step 4/6.</text>
</comment>
<evidence type="ECO:0000256" key="1">
    <source>
        <dbReference type="ARBA" id="ARBA00022475"/>
    </source>
</evidence>
<feature type="binding site" evidence="10">
    <location>
        <begin position="104"/>
        <end position="105"/>
    </location>
    <ligand>
        <name>substrate</name>
    </ligand>
</feature>
<evidence type="ECO:0000256" key="3">
    <source>
        <dbReference type="ARBA" id="ARBA00022519"/>
    </source>
</evidence>
<dbReference type="NCBIfam" id="TIGR01854">
    <property type="entry name" value="lipid_A_lpxH"/>
    <property type="match status" value="1"/>
</dbReference>
<keyword evidence="7 10" id="KW-0443">Lipid metabolism</keyword>
<evidence type="ECO:0000256" key="2">
    <source>
        <dbReference type="ARBA" id="ARBA00022516"/>
    </source>
</evidence>
<dbReference type="PANTHER" id="PTHR34990:SF1">
    <property type="entry name" value="UDP-2,3-DIACYLGLUCOSAMINE HYDROLASE"/>
    <property type="match status" value="1"/>
</dbReference>
<dbReference type="EMBL" id="LZMZ01000005">
    <property type="protein sequence ID" value="OBX80544.1"/>
    <property type="molecule type" value="Genomic_DNA"/>
</dbReference>
<proteinExistence type="inferred from homology"/>
<dbReference type="NCBIfam" id="NF003743">
    <property type="entry name" value="PRK05340.1"/>
    <property type="match status" value="1"/>
</dbReference>
<reference evidence="12 13" key="1">
    <citation type="submission" date="2016-06" db="EMBL/GenBank/DDBJ databases">
        <title>Draft genome of Moraxella atlantae CCUG 66109.</title>
        <authorList>
            <person name="Salva-Serra F."/>
            <person name="Engstrom-Jakobsson H."/>
            <person name="Thorell K."/>
            <person name="Gonzales-Siles L."/>
            <person name="Karlsson R."/>
            <person name="Boulund F."/>
            <person name="Engstrand L."/>
            <person name="Kristiansson E."/>
            <person name="Moore E."/>
        </authorList>
    </citation>
    <scope>NUCLEOTIDE SEQUENCE [LARGE SCALE GENOMIC DNA]</scope>
    <source>
        <strain evidence="12 13">CCUG 66109</strain>
    </source>
</reference>
<accession>A0A1B8QF41</accession>
<comment type="catalytic activity">
    <reaction evidence="10">
        <text>UDP-2-N,3-O-bis[(3R)-3-hydroxytetradecanoyl]-alpha-D-glucosamine + H2O = 2-N,3-O-bis[(3R)-3-hydroxytetradecanoyl]-alpha-D-glucosaminyl 1-phosphate + UMP + 2 H(+)</text>
        <dbReference type="Rhea" id="RHEA:25213"/>
        <dbReference type="ChEBI" id="CHEBI:15377"/>
        <dbReference type="ChEBI" id="CHEBI:15378"/>
        <dbReference type="ChEBI" id="CHEBI:57865"/>
        <dbReference type="ChEBI" id="CHEBI:57957"/>
        <dbReference type="ChEBI" id="CHEBI:78847"/>
        <dbReference type="EC" id="3.6.1.54"/>
    </reaction>
</comment>
<evidence type="ECO:0000256" key="4">
    <source>
        <dbReference type="ARBA" id="ARBA00022556"/>
    </source>
</evidence>
<dbReference type="PANTHER" id="PTHR34990">
    <property type="entry name" value="UDP-2,3-DIACYLGLUCOSAMINE HYDROLASE-RELATED"/>
    <property type="match status" value="1"/>
</dbReference>
<organism evidence="12 13">
    <name type="scientific">Faucicola atlantae</name>
    <dbReference type="NCBI Taxonomy" id="34059"/>
    <lineage>
        <taxon>Bacteria</taxon>
        <taxon>Pseudomonadati</taxon>
        <taxon>Pseudomonadota</taxon>
        <taxon>Gammaproteobacteria</taxon>
        <taxon>Moraxellales</taxon>
        <taxon>Moraxellaceae</taxon>
        <taxon>Faucicola</taxon>
    </lineage>
</organism>
<comment type="cofactor">
    <cofactor evidence="10">
        <name>Mn(2+)</name>
        <dbReference type="ChEBI" id="CHEBI:29035"/>
    </cofactor>
    <text evidence="10">Binds 2 Mn(2+) ions per subunit in a binuclear metal center.</text>
</comment>
<keyword evidence="8 10" id="KW-0472">Membrane</keyword>
<feature type="binding site" evidence="10">
    <location>
        <position position="192"/>
    </location>
    <ligand>
        <name>substrate</name>
    </ligand>
</feature>
<evidence type="ECO:0000256" key="10">
    <source>
        <dbReference type="HAMAP-Rule" id="MF_00575"/>
    </source>
</evidence>
<comment type="caution">
    <text evidence="12">The sequence shown here is derived from an EMBL/GenBank/DDBJ whole genome shotgun (WGS) entry which is preliminary data.</text>
</comment>
<keyword evidence="4 10" id="KW-0441">Lipid A biosynthesis</keyword>
<feature type="binding site" evidence="10">
    <location>
        <position position="189"/>
    </location>
    <ligand>
        <name>substrate</name>
    </ligand>
</feature>
<feature type="binding site" evidence="10">
    <location>
        <position position="61"/>
    </location>
    <ligand>
        <name>Mn(2+)</name>
        <dbReference type="ChEBI" id="CHEBI:29035"/>
        <label>2</label>
    </ligand>
</feature>
<keyword evidence="5 10" id="KW-0479">Metal-binding</keyword>
<protein>
    <recommendedName>
        <fullName evidence="10">UDP-2,3-diacylglucosamine hydrolase</fullName>
        <ecNumber evidence="10">3.6.1.54</ecNumber>
    </recommendedName>
    <alternativeName>
        <fullName evidence="10">UDP-2,3-diacylglucosamine diphosphatase</fullName>
    </alternativeName>
</protein>
<dbReference type="STRING" id="34059.A9308_03055"/>